<organism evidence="2 3">
    <name type="scientific">Paracoccus haematequi</name>
    <dbReference type="NCBI Taxonomy" id="2491866"/>
    <lineage>
        <taxon>Bacteria</taxon>
        <taxon>Pseudomonadati</taxon>
        <taxon>Pseudomonadota</taxon>
        <taxon>Alphaproteobacteria</taxon>
        <taxon>Rhodobacterales</taxon>
        <taxon>Paracoccaceae</taxon>
        <taxon>Paracoccus</taxon>
    </lineage>
</organism>
<dbReference type="EMBL" id="UZWE01000036">
    <property type="protein sequence ID" value="VDS09370.1"/>
    <property type="molecule type" value="Genomic_DNA"/>
</dbReference>
<gene>
    <name evidence="2" type="ORF">PARHAE_02571</name>
</gene>
<evidence type="ECO:0000313" key="2">
    <source>
        <dbReference type="EMBL" id="VDS09370.1"/>
    </source>
</evidence>
<evidence type="ECO:0000313" key="3">
    <source>
        <dbReference type="Proteomes" id="UP000270743"/>
    </source>
</evidence>
<sequence>MTTDDKHAATFWDRLDDINTGMLGLLDDARLVPMSRYAEPETNTLWFITAKGTDLATSVAGGGKPALHVVSDAAEGLYARIDGTLSLSDDRAKLDELWNAVASSWFEDGKRDEDVQLMRFDMTEAEVWATGGKLAFVYEIAKSKVTGQKPDMGEHYRLTF</sequence>
<protein>
    <recommendedName>
        <fullName evidence="1">General stress protein FMN-binding split barrel domain-containing protein</fullName>
    </recommendedName>
</protein>
<dbReference type="InterPro" id="IPR038725">
    <property type="entry name" value="YdaG_split_barrel_FMN-bd"/>
</dbReference>
<name>A0A3S4DX83_9RHOB</name>
<dbReference type="RefSeq" id="WP_126155006.1">
    <property type="nucleotide sequence ID" value="NZ_UZWE01000036.1"/>
</dbReference>
<dbReference type="PANTHER" id="PTHR34818:SF1">
    <property type="entry name" value="PROTEIN BLI-3"/>
    <property type="match status" value="1"/>
</dbReference>
<proteinExistence type="predicted"/>
<accession>A0A3S4DX83</accession>
<keyword evidence="3" id="KW-1185">Reference proteome</keyword>
<dbReference type="PANTHER" id="PTHR34818">
    <property type="entry name" value="PROTEIN BLI-3"/>
    <property type="match status" value="1"/>
</dbReference>
<feature type="domain" description="General stress protein FMN-binding split barrel" evidence="1">
    <location>
        <begin position="7"/>
        <end position="151"/>
    </location>
</feature>
<reference evidence="2 3" key="1">
    <citation type="submission" date="2018-12" db="EMBL/GenBank/DDBJ databases">
        <authorList>
            <person name="Criscuolo A."/>
        </authorList>
    </citation>
    <scope>NUCLEOTIDE SEQUENCE [LARGE SCALE GENOMIC DNA]</scope>
    <source>
        <strain evidence="2">ACIP1116241</strain>
    </source>
</reference>
<dbReference type="SUPFAM" id="SSF50475">
    <property type="entry name" value="FMN-binding split barrel"/>
    <property type="match status" value="1"/>
</dbReference>
<evidence type="ECO:0000259" key="1">
    <source>
        <dbReference type="Pfam" id="PF16242"/>
    </source>
</evidence>
<dbReference type="OrthoDB" id="1432662at2"/>
<dbReference type="InterPro" id="IPR052917">
    <property type="entry name" value="Stress-Dev_Protein"/>
</dbReference>
<dbReference type="AlphaFoldDB" id="A0A3S4DX83"/>
<dbReference type="InterPro" id="IPR012349">
    <property type="entry name" value="Split_barrel_FMN-bd"/>
</dbReference>
<dbReference type="Pfam" id="PF16242">
    <property type="entry name" value="Pyrid_ox_like"/>
    <property type="match status" value="1"/>
</dbReference>
<dbReference type="Gene3D" id="2.30.110.10">
    <property type="entry name" value="Electron Transport, Fmn-binding Protein, Chain A"/>
    <property type="match status" value="1"/>
</dbReference>
<dbReference type="Proteomes" id="UP000270743">
    <property type="component" value="Unassembled WGS sequence"/>
</dbReference>